<dbReference type="GO" id="GO:0050821">
    <property type="term" value="P:protein stabilization"/>
    <property type="evidence" value="ECO:0007669"/>
    <property type="project" value="TreeGrafter"/>
</dbReference>
<dbReference type="AlphaFoldDB" id="A0A0H3BI54"/>
<accession>A0A0H3BI54</accession>
<dbReference type="PANTHER" id="PTHR35089">
    <property type="entry name" value="CHAPERONE PROTEIN SKP"/>
    <property type="match status" value="1"/>
</dbReference>
<evidence type="ECO:0000256" key="3">
    <source>
        <dbReference type="SAM" id="Coils"/>
    </source>
</evidence>
<dbReference type="InterPro" id="IPR005632">
    <property type="entry name" value="Chaperone_Skp"/>
</dbReference>
<dbReference type="PANTHER" id="PTHR35089:SF1">
    <property type="entry name" value="CHAPERONE PROTEIN SKP"/>
    <property type="match status" value="1"/>
</dbReference>
<evidence type="ECO:0000256" key="2">
    <source>
        <dbReference type="ARBA" id="ARBA00022729"/>
    </source>
</evidence>
<evidence type="ECO:0000313" key="5">
    <source>
        <dbReference type="Proteomes" id="UP000001202"/>
    </source>
</evidence>
<keyword evidence="3" id="KW-0175">Coiled coil</keyword>
<dbReference type="RefSeq" id="WP_010881775.1">
    <property type="nucleotide sequence ID" value="NC_010741.1"/>
</dbReference>
<dbReference type="SUPFAM" id="SSF111384">
    <property type="entry name" value="OmpH-like"/>
    <property type="match status" value="1"/>
</dbReference>
<dbReference type="Pfam" id="PF03938">
    <property type="entry name" value="OmpH"/>
    <property type="match status" value="1"/>
</dbReference>
<dbReference type="Gene3D" id="3.30.910.20">
    <property type="entry name" value="Skp domain"/>
    <property type="match status" value="1"/>
</dbReference>
<comment type="similarity">
    <text evidence="1">Belongs to the Skp family.</text>
</comment>
<dbReference type="SMR" id="A0A0H3BI54"/>
<dbReference type="Proteomes" id="UP000001202">
    <property type="component" value="Chromosome"/>
</dbReference>
<evidence type="ECO:0000256" key="1">
    <source>
        <dbReference type="ARBA" id="ARBA00009091"/>
    </source>
</evidence>
<dbReference type="GO" id="GO:0051082">
    <property type="term" value="F:unfolded protein binding"/>
    <property type="evidence" value="ECO:0007669"/>
    <property type="project" value="InterPro"/>
</dbReference>
<protein>
    <submittedName>
        <fullName evidence="4">Cationic outer membrane protein</fullName>
    </submittedName>
</protein>
<dbReference type="SMART" id="SM00935">
    <property type="entry name" value="OmpH"/>
    <property type="match status" value="1"/>
</dbReference>
<dbReference type="GO" id="GO:0005829">
    <property type="term" value="C:cytosol"/>
    <property type="evidence" value="ECO:0007669"/>
    <property type="project" value="TreeGrafter"/>
</dbReference>
<evidence type="ECO:0000313" key="4">
    <source>
        <dbReference type="EMBL" id="ACD70753.1"/>
    </source>
</evidence>
<dbReference type="PATRIC" id="fig|455434.6.peg.327"/>
<gene>
    <name evidence="4" type="primary">ompH</name>
    <name evidence="4" type="ordered locus">TPASS_0327</name>
</gene>
<organism evidence="4 5">
    <name type="scientific">Treponema pallidum subsp. pallidum (strain SS14)</name>
    <dbReference type="NCBI Taxonomy" id="455434"/>
    <lineage>
        <taxon>Bacteria</taxon>
        <taxon>Pseudomonadati</taxon>
        <taxon>Spirochaetota</taxon>
        <taxon>Spirochaetia</taxon>
        <taxon>Spirochaetales</taxon>
        <taxon>Treponemataceae</taxon>
        <taxon>Treponema</taxon>
    </lineage>
</organism>
<dbReference type="GeneID" id="93876107"/>
<dbReference type="InterPro" id="IPR024930">
    <property type="entry name" value="Skp_dom_sf"/>
</dbReference>
<dbReference type="EMBL" id="CP000805">
    <property type="protein sequence ID" value="ACD70753.1"/>
    <property type="molecule type" value="Genomic_DNA"/>
</dbReference>
<reference evidence="4 5" key="1">
    <citation type="journal article" date="2008" name="BMC Microbiol.">
        <title>Complete genome sequence of Treponema pallidum ssp. pallidum strain SS14 determined with oligonucleotide arrays.</title>
        <authorList>
            <person name="Matejkova P."/>
            <person name="Strouhal M."/>
            <person name="Smajs D."/>
            <person name="Norris S.J."/>
            <person name="Palzkill T."/>
            <person name="Petrosino J.F."/>
            <person name="Sodergren E."/>
            <person name="Norton J.E."/>
            <person name="Singh J."/>
            <person name="Richmond T.A."/>
            <person name="Molla M.N."/>
            <person name="Albert T.J."/>
            <person name="Weinstock G.M."/>
        </authorList>
    </citation>
    <scope>NUCLEOTIDE SEQUENCE [LARGE SCALE GENOMIC DNA]</scope>
    <source>
        <strain evidence="4 5">SS14</strain>
    </source>
</reference>
<name>A0A0H3BI54_TREPS</name>
<sequence>MKATLTFVFMLLTSLLQGQSQHITRFAVIDAARIYSTFWRDSRVLRDYESKKARHQGEIQKMSDELVELRQKKVDAQMQQNIASVQKYEVLIASKTALLLEYSKTSNDELTALRKTLIADDAFYAKLYAAIRRIAESEGYSIVLDLQKNAGILWYSHSVDITEDVLRELSSS</sequence>
<proteinExistence type="inferred from homology"/>
<feature type="coiled-coil region" evidence="3">
    <location>
        <begin position="45"/>
        <end position="79"/>
    </location>
</feature>
<dbReference type="KEGG" id="tpp:TPASS_0327"/>
<keyword evidence="2" id="KW-0732">Signal</keyword>